<gene>
    <name evidence="4" type="ORF">BN1095_600047</name>
    <name evidence="2" type="ORF">BN1096_700286</name>
    <name evidence="3" type="ORF">BN1097_710284</name>
</gene>
<dbReference type="AlphaFoldDB" id="A0A069AI94"/>
<dbReference type="RefSeq" id="WP_021367112.1">
    <property type="nucleotide sequence ID" value="NZ_BBYB01000112.1"/>
</dbReference>
<feature type="transmembrane region" description="Helical" evidence="1">
    <location>
        <begin position="297"/>
        <end position="323"/>
    </location>
</feature>
<dbReference type="CDD" id="cd21416">
    <property type="entry name" value="HDC_protein"/>
    <property type="match status" value="1"/>
</dbReference>
<sequence>MENFWNPLTCFTVCVMIYAFSEFLSKKTKGAISTLLFVCIIFLLGFWTNILPKDITGASGILAAMSNFGIALLITNLGTLINLEDLCHEWKTVVIALVGIVGIGVGCLTVGSMLFGREYALIAAPPIAGSTVAGIIVTTVAEAANRPELAAFVILVLSFQKFFGIPITTYCINKELKFKRDNGDFLKDESKSNFKLPSMKIFKEDLGKKSSTLVYLAKLSFVAMIGNFVGLATLIPGFTPANYYLNPNIACLLVGLIFTRIGFLEKGILDKSQSNGIIMFGCMLMLPGGLAKVTPTALFGMIVPTIGILVVGSVFIILFTAIVGKLLGYSPRMSAAIGVTCMLAYPATQIISNEGIDAMEGTEEEKQRATDYLLPKMIIGGFVTVTIASVAFASIIGPIIFG</sequence>
<feature type="transmembrane region" description="Helical" evidence="1">
    <location>
        <begin position="31"/>
        <end position="51"/>
    </location>
</feature>
<dbReference type="EMBL" id="LK933294">
    <property type="protein sequence ID" value="CDT61235.1"/>
    <property type="molecule type" value="Genomic_DNA"/>
</dbReference>
<dbReference type="EMBL" id="LK932525">
    <property type="protein sequence ID" value="CDS88994.1"/>
    <property type="molecule type" value="Genomic_DNA"/>
</dbReference>
<evidence type="ECO:0000313" key="4">
    <source>
        <dbReference type="EMBL" id="CDT61235.1"/>
    </source>
</evidence>
<name>A0A069AI94_CLODI</name>
<feature type="transmembrane region" description="Helical" evidence="1">
    <location>
        <begin position="244"/>
        <end position="263"/>
    </location>
</feature>
<feature type="transmembrane region" description="Helical" evidence="1">
    <location>
        <begin position="275"/>
        <end position="291"/>
    </location>
</feature>
<feature type="transmembrane region" description="Helical" evidence="1">
    <location>
        <begin position="57"/>
        <end position="81"/>
    </location>
</feature>
<protein>
    <submittedName>
        <fullName evidence="2">Putative membrane protein</fullName>
    </submittedName>
</protein>
<reference evidence="2" key="1">
    <citation type="submission" date="2014-07" db="EMBL/GenBank/DDBJ databases">
        <authorList>
            <person name="Monot Marc"/>
        </authorList>
    </citation>
    <scope>NUCLEOTIDE SEQUENCE</scope>
    <source>
        <strain evidence="4">7032989</strain>
        <strain evidence="3">7032994</strain>
    </source>
</reference>
<feature type="transmembrane region" description="Helical" evidence="1">
    <location>
        <begin position="149"/>
        <end position="172"/>
    </location>
</feature>
<dbReference type="InterPro" id="IPR049576">
    <property type="entry name" value="HDC-like"/>
</dbReference>
<keyword evidence="1" id="KW-1133">Transmembrane helix</keyword>
<organism evidence="2">
    <name type="scientific">Clostridioides difficile</name>
    <name type="common">Peptoclostridium difficile</name>
    <dbReference type="NCBI Taxonomy" id="1496"/>
    <lineage>
        <taxon>Bacteria</taxon>
        <taxon>Bacillati</taxon>
        <taxon>Bacillota</taxon>
        <taxon>Clostridia</taxon>
        <taxon>Peptostreptococcales</taxon>
        <taxon>Peptostreptococcaceae</taxon>
        <taxon>Clostridioides</taxon>
    </lineage>
</organism>
<feature type="transmembrane region" description="Helical" evidence="1">
    <location>
        <begin position="377"/>
        <end position="401"/>
    </location>
</feature>
<keyword evidence="1" id="KW-0472">Membrane</keyword>
<proteinExistence type="predicted"/>
<feature type="transmembrane region" description="Helical" evidence="1">
    <location>
        <begin position="213"/>
        <end position="238"/>
    </location>
</feature>
<evidence type="ECO:0000313" key="3">
    <source>
        <dbReference type="EMBL" id="CDS89625.1"/>
    </source>
</evidence>
<feature type="transmembrane region" description="Helical" evidence="1">
    <location>
        <begin position="6"/>
        <end position="24"/>
    </location>
</feature>
<feature type="transmembrane region" description="Helical" evidence="1">
    <location>
        <begin position="93"/>
        <end position="115"/>
    </location>
</feature>
<keyword evidence="1" id="KW-0812">Transmembrane</keyword>
<evidence type="ECO:0000256" key="1">
    <source>
        <dbReference type="SAM" id="Phobius"/>
    </source>
</evidence>
<accession>A0A069AI94</accession>
<evidence type="ECO:0000313" key="2">
    <source>
        <dbReference type="EMBL" id="CDS88994.1"/>
    </source>
</evidence>
<dbReference type="EMBL" id="LK932411">
    <property type="protein sequence ID" value="CDS89625.1"/>
    <property type="molecule type" value="Genomic_DNA"/>
</dbReference>